<reference evidence="4 5" key="1">
    <citation type="submission" date="2019-09" db="EMBL/GenBank/DDBJ databases">
        <title>Goodfellowia gen. nov., a new genus of the Pseudonocardineae related to Actinoalloteichus, containing Goodfellowia coeruleoviolacea gen. nov., comb. nov. gen. nov., comb. nov.</title>
        <authorList>
            <person name="Labeda D."/>
        </authorList>
    </citation>
    <scope>NUCLEOTIDE SEQUENCE [LARGE SCALE GENOMIC DNA]</scope>
    <source>
        <strain evidence="4 5">AN110305</strain>
    </source>
</reference>
<feature type="region of interest" description="Disordered" evidence="1">
    <location>
        <begin position="60"/>
        <end position="93"/>
    </location>
</feature>
<keyword evidence="2" id="KW-0732">Signal</keyword>
<organism evidence="4 5">
    <name type="scientific">Solihabitans fulvus</name>
    <dbReference type="NCBI Taxonomy" id="1892852"/>
    <lineage>
        <taxon>Bacteria</taxon>
        <taxon>Bacillati</taxon>
        <taxon>Actinomycetota</taxon>
        <taxon>Actinomycetes</taxon>
        <taxon>Pseudonocardiales</taxon>
        <taxon>Pseudonocardiaceae</taxon>
        <taxon>Solihabitans</taxon>
    </lineage>
</organism>
<evidence type="ECO:0000256" key="2">
    <source>
        <dbReference type="SAM" id="SignalP"/>
    </source>
</evidence>
<keyword evidence="4" id="KW-0489">Methyltransferase</keyword>
<dbReference type="AlphaFoldDB" id="A0A5B2XW77"/>
<feature type="chain" id="PRO_5022697580" evidence="2">
    <location>
        <begin position="22"/>
        <end position="220"/>
    </location>
</feature>
<keyword evidence="4" id="KW-0808">Transferase</keyword>
<evidence type="ECO:0000313" key="5">
    <source>
        <dbReference type="Proteomes" id="UP000323454"/>
    </source>
</evidence>
<dbReference type="PROSITE" id="PS51257">
    <property type="entry name" value="PROKAR_LIPOPROTEIN"/>
    <property type="match status" value="1"/>
</dbReference>
<dbReference type="Pfam" id="PF22599">
    <property type="entry name" value="SecDF_P1_head"/>
    <property type="match status" value="1"/>
</dbReference>
<gene>
    <name evidence="4" type="ORF">F0L68_00060</name>
</gene>
<accession>A0A5B2XW77</accession>
<evidence type="ECO:0000256" key="1">
    <source>
        <dbReference type="SAM" id="MobiDB-lite"/>
    </source>
</evidence>
<sequence length="220" mass="22688">MLGLARRTAILAIAAIGLVGAAGCTSSTGGQASGSSMVAAPAAKATARLQWRPVLKVDGPSMSATAQVPGQQLEQVKAERQSTDPATQSRSFEQLDCPRMTSDPLLGHDDPALPLVTCDTDSRSRYLLGPVFLDGTEVSSVSIGHGQDGKDVVDLNFTAQGTKTWADYTTKNTGEQVAIVVGALVVSAPRINTPIVGGATQITTGVGQDARSLVDKITAK</sequence>
<evidence type="ECO:0000259" key="3">
    <source>
        <dbReference type="Pfam" id="PF22599"/>
    </source>
</evidence>
<comment type="caution">
    <text evidence="4">The sequence shown here is derived from an EMBL/GenBank/DDBJ whole genome shotgun (WGS) entry which is preliminary data.</text>
</comment>
<name>A0A5B2XW77_9PSEU</name>
<feature type="compositionally biased region" description="Polar residues" evidence="1">
    <location>
        <begin position="62"/>
        <end position="74"/>
    </location>
</feature>
<dbReference type="Gene3D" id="3.30.1360.200">
    <property type="match status" value="1"/>
</dbReference>
<keyword evidence="5" id="KW-1185">Reference proteome</keyword>
<feature type="signal peptide" evidence="2">
    <location>
        <begin position="1"/>
        <end position="21"/>
    </location>
</feature>
<dbReference type="GO" id="GO:0032259">
    <property type="term" value="P:methylation"/>
    <property type="evidence" value="ECO:0007669"/>
    <property type="project" value="UniProtKB-KW"/>
</dbReference>
<dbReference type="InterPro" id="IPR054384">
    <property type="entry name" value="SecDF_P1_head"/>
</dbReference>
<dbReference type="GO" id="GO:0008168">
    <property type="term" value="F:methyltransferase activity"/>
    <property type="evidence" value="ECO:0007669"/>
    <property type="project" value="UniProtKB-KW"/>
</dbReference>
<evidence type="ECO:0000313" key="4">
    <source>
        <dbReference type="EMBL" id="KAA2266971.1"/>
    </source>
</evidence>
<dbReference type="RefSeq" id="WP_149847279.1">
    <property type="nucleotide sequence ID" value="NZ_VUOB01000001.1"/>
</dbReference>
<dbReference type="Proteomes" id="UP000323454">
    <property type="component" value="Unassembled WGS sequence"/>
</dbReference>
<protein>
    <submittedName>
        <fullName evidence="4">Precorrin-3B C(17)-methyltransferase</fullName>
    </submittedName>
</protein>
<reference evidence="4 5" key="2">
    <citation type="submission" date="2019-09" db="EMBL/GenBank/DDBJ databases">
        <authorList>
            <person name="Jin C."/>
        </authorList>
    </citation>
    <scope>NUCLEOTIDE SEQUENCE [LARGE SCALE GENOMIC DNA]</scope>
    <source>
        <strain evidence="4 5">AN110305</strain>
    </source>
</reference>
<dbReference type="EMBL" id="VUOB01000001">
    <property type="protein sequence ID" value="KAA2266971.1"/>
    <property type="molecule type" value="Genomic_DNA"/>
</dbReference>
<proteinExistence type="predicted"/>
<dbReference type="OrthoDB" id="5240379at2"/>
<feature type="compositionally biased region" description="Polar residues" evidence="1">
    <location>
        <begin position="83"/>
        <end position="92"/>
    </location>
</feature>
<feature type="domain" description="SecDF P1 head subdomain" evidence="3">
    <location>
        <begin position="121"/>
        <end position="207"/>
    </location>
</feature>